<feature type="coiled-coil region" evidence="1">
    <location>
        <begin position="20"/>
        <end position="47"/>
    </location>
</feature>
<evidence type="ECO:0000313" key="3">
    <source>
        <dbReference type="EMBL" id="KAL0069611.1"/>
    </source>
</evidence>
<evidence type="ECO:0000256" key="1">
    <source>
        <dbReference type="SAM" id="Coils"/>
    </source>
</evidence>
<dbReference type="InterPro" id="IPR001810">
    <property type="entry name" value="F-box_dom"/>
</dbReference>
<proteinExistence type="predicted"/>
<accession>A0ABR3A6T0</accession>
<protein>
    <recommendedName>
        <fullName evidence="2">F-box domain-containing protein</fullName>
    </recommendedName>
</protein>
<gene>
    <name evidence="3" type="ORF">AAF712_003269</name>
</gene>
<evidence type="ECO:0000259" key="2">
    <source>
        <dbReference type="Pfam" id="PF12937"/>
    </source>
</evidence>
<reference evidence="3 4" key="1">
    <citation type="submission" date="2024-05" db="EMBL/GenBank/DDBJ databases">
        <title>A draft genome resource for the thread blight pathogen Marasmius tenuissimus strain MS-2.</title>
        <authorList>
            <person name="Yulfo-Soto G.E."/>
            <person name="Baruah I.K."/>
            <person name="Amoako-Attah I."/>
            <person name="Bukari Y."/>
            <person name="Meinhardt L.W."/>
            <person name="Bailey B.A."/>
            <person name="Cohen S.P."/>
        </authorList>
    </citation>
    <scope>NUCLEOTIDE SEQUENCE [LARGE SCALE GENOMIC DNA]</scope>
    <source>
        <strain evidence="3 4">MS-2</strain>
    </source>
</reference>
<comment type="caution">
    <text evidence="3">The sequence shown here is derived from an EMBL/GenBank/DDBJ whole genome shotgun (WGS) entry which is preliminary data.</text>
</comment>
<evidence type="ECO:0000313" key="4">
    <source>
        <dbReference type="Proteomes" id="UP001437256"/>
    </source>
</evidence>
<keyword evidence="1" id="KW-0175">Coiled coil</keyword>
<name>A0ABR3A6T0_9AGAR</name>
<organism evidence="3 4">
    <name type="scientific">Marasmius tenuissimus</name>
    <dbReference type="NCBI Taxonomy" id="585030"/>
    <lineage>
        <taxon>Eukaryota</taxon>
        <taxon>Fungi</taxon>
        <taxon>Dikarya</taxon>
        <taxon>Basidiomycota</taxon>
        <taxon>Agaricomycotina</taxon>
        <taxon>Agaricomycetes</taxon>
        <taxon>Agaricomycetidae</taxon>
        <taxon>Agaricales</taxon>
        <taxon>Marasmiineae</taxon>
        <taxon>Marasmiaceae</taxon>
        <taxon>Marasmius</taxon>
    </lineage>
</organism>
<dbReference type="Pfam" id="PF12937">
    <property type="entry name" value="F-box-like"/>
    <property type="match status" value="1"/>
</dbReference>
<sequence length="508" mass="57278">MTAADRQVVKRYLLDGATELKGYRCEINRLKARITVLETMEEALKEKMERYSLLLLPVHCMPPEILVEIFKLSCRKEVFGTKGIPRAMVLSRVCARWNQVALSVPQLWASISVRFDIWCRTGREKMDRLKRFVDLFMKYSKTAPLSITLDDAGAIFEPVPFETLNQVMTAIGNVFANSDRWHRLEYTHYLLALPQLQQIVTCLLNLEHFETLGISSDESRIILATQEFPSLTSITIVPDLWNPDDLPFHQATTLSFFRSHASAALAILRRCTNARRLALKDVGGDADNSSQESGNHIILPHLQYLSIVANNEQDATFPFQSSTLPVLSSIVLHGVPPSISSWTRWNLDPVKDFLLCSSCPITSLSLRTLPLSDVETISLLVLLPTLNSLTIHEDRYSEARTNKIFTRAFLKHFSTLHEDMTSRSFLPVIQNLDFTMHHSPPSRPALVSAIASRAPDGVSDHAATSVARLQSFTLTIMVKEKVDVAPFLTPLQYFRDAGLRLDISFKAI</sequence>
<dbReference type="Gene3D" id="1.20.1280.50">
    <property type="match status" value="1"/>
</dbReference>
<feature type="domain" description="F-box" evidence="2">
    <location>
        <begin position="60"/>
        <end position="113"/>
    </location>
</feature>
<keyword evidence="4" id="KW-1185">Reference proteome</keyword>
<dbReference type="EMBL" id="JBBXMP010000011">
    <property type="protein sequence ID" value="KAL0069611.1"/>
    <property type="molecule type" value="Genomic_DNA"/>
</dbReference>
<dbReference type="Proteomes" id="UP001437256">
    <property type="component" value="Unassembled WGS sequence"/>
</dbReference>